<dbReference type="RefSeq" id="WP_212116714.1">
    <property type="nucleotide sequence ID" value="NZ_JAGTPX020000001.1"/>
</dbReference>
<protein>
    <submittedName>
        <fullName evidence="1">Uncharacterized protein</fullName>
    </submittedName>
</protein>
<organism evidence="1">
    <name type="scientific">Niallia circulans</name>
    <name type="common">Bacillus circulans</name>
    <dbReference type="NCBI Taxonomy" id="1397"/>
    <lineage>
        <taxon>Bacteria</taxon>
        <taxon>Bacillati</taxon>
        <taxon>Bacillota</taxon>
        <taxon>Bacilli</taxon>
        <taxon>Bacillales</taxon>
        <taxon>Bacillaceae</taxon>
        <taxon>Niallia</taxon>
    </lineage>
</organism>
<sequence length="61" mass="7277">MNQTPNWKHEMVLENKCGSCIYYQQFIKNGFQTARGHCKRTNKYKQRSESCLSYSELPKSR</sequence>
<dbReference type="EMBL" id="JAGTPX010000001">
    <property type="protein sequence ID" value="MBR8668046.1"/>
    <property type="molecule type" value="Genomic_DNA"/>
</dbReference>
<name>A0A941G8E8_NIACI</name>
<evidence type="ECO:0000313" key="1">
    <source>
        <dbReference type="EMBL" id="MBR8668046.1"/>
    </source>
</evidence>
<accession>A0A941G8E8</accession>
<dbReference type="AlphaFoldDB" id="A0A941G8E8"/>
<reference evidence="1" key="1">
    <citation type="submission" date="2021-04" db="EMBL/GenBank/DDBJ databases">
        <title>Genomic analysis of electroactive and textile dye degrading Bacillus circulans strain: DC10 isolated from constructed wetland-microbial fuel cells treating textile dye wastewaters.</title>
        <authorList>
            <person name="Patel D.U."/>
            <person name="Desai C.R."/>
        </authorList>
    </citation>
    <scope>NUCLEOTIDE SEQUENCE</scope>
    <source>
        <strain evidence="1">DC10</strain>
    </source>
</reference>
<proteinExistence type="predicted"/>
<comment type="caution">
    <text evidence="1">The sequence shown here is derived from an EMBL/GenBank/DDBJ whole genome shotgun (WGS) entry which is preliminary data.</text>
</comment>
<gene>
    <name evidence="1" type="ORF">KD144_00715</name>
</gene>